<gene>
    <name evidence="2" type="ORF">RFH988_LOCUS19139</name>
</gene>
<keyword evidence="1" id="KW-0812">Transmembrane</keyword>
<keyword evidence="1" id="KW-0472">Membrane</keyword>
<proteinExistence type="predicted"/>
<evidence type="ECO:0008006" key="4">
    <source>
        <dbReference type="Google" id="ProtNLM"/>
    </source>
</evidence>
<feature type="transmembrane region" description="Helical" evidence="1">
    <location>
        <begin position="12"/>
        <end position="31"/>
    </location>
</feature>
<protein>
    <recommendedName>
        <fullName evidence="4">Transmembrane protein</fullName>
    </recommendedName>
</protein>
<comment type="caution">
    <text evidence="2">The sequence shown here is derived from an EMBL/GenBank/DDBJ whole genome shotgun (WGS) entry which is preliminary data.</text>
</comment>
<accession>A0A814NS34</accession>
<dbReference type="Proteomes" id="UP000663882">
    <property type="component" value="Unassembled WGS sequence"/>
</dbReference>
<name>A0A814NS34_9BILA</name>
<sequence length="213" mass="25193">MINLNTIVQRIIFIFSIVILFWILFIIIYLIKHLIIRFIKNLKIFHYNNSLLISNNKICQISVISLNQYRSIQPFYHLDSLFLNNKKIYLIINNSLQYQQSKIYLLKHYLNTYNPLQINLIDTHEQTIIQTNVKDIFNEEISSLINTQSIDNCYSINSTNKQKIHETIISFVNEQLSQSSIKITNTILPVIRITDCSNSQRLHTDIIEMNENE</sequence>
<evidence type="ECO:0000313" key="3">
    <source>
        <dbReference type="Proteomes" id="UP000663882"/>
    </source>
</evidence>
<reference evidence="2" key="1">
    <citation type="submission" date="2021-02" db="EMBL/GenBank/DDBJ databases">
        <authorList>
            <person name="Nowell W R."/>
        </authorList>
    </citation>
    <scope>NUCLEOTIDE SEQUENCE</scope>
</reference>
<evidence type="ECO:0000313" key="2">
    <source>
        <dbReference type="EMBL" id="CAF1097603.1"/>
    </source>
</evidence>
<dbReference type="OrthoDB" id="10005871at2759"/>
<dbReference type="EMBL" id="CAJNOO010001109">
    <property type="protein sequence ID" value="CAF1097603.1"/>
    <property type="molecule type" value="Genomic_DNA"/>
</dbReference>
<evidence type="ECO:0000256" key="1">
    <source>
        <dbReference type="SAM" id="Phobius"/>
    </source>
</evidence>
<keyword evidence="1" id="KW-1133">Transmembrane helix</keyword>
<organism evidence="2 3">
    <name type="scientific">Rotaria sordida</name>
    <dbReference type="NCBI Taxonomy" id="392033"/>
    <lineage>
        <taxon>Eukaryota</taxon>
        <taxon>Metazoa</taxon>
        <taxon>Spiralia</taxon>
        <taxon>Gnathifera</taxon>
        <taxon>Rotifera</taxon>
        <taxon>Eurotatoria</taxon>
        <taxon>Bdelloidea</taxon>
        <taxon>Philodinida</taxon>
        <taxon>Philodinidae</taxon>
        <taxon>Rotaria</taxon>
    </lineage>
</organism>
<dbReference type="AlphaFoldDB" id="A0A814NS34"/>